<dbReference type="SUPFAM" id="SSF81301">
    <property type="entry name" value="Nucleotidyltransferase"/>
    <property type="match status" value="1"/>
</dbReference>
<accession>A0A8J7AA14</accession>
<dbReference type="RefSeq" id="WP_193909235.1">
    <property type="nucleotide sequence ID" value="NZ_JADEXG010000043.1"/>
</dbReference>
<keyword evidence="3" id="KW-1185">Reference proteome</keyword>
<name>A0A8J7AA14_9CYAN</name>
<evidence type="ECO:0000313" key="2">
    <source>
        <dbReference type="EMBL" id="MBE9078910.1"/>
    </source>
</evidence>
<gene>
    <name evidence="2" type="ORF">IQ241_16690</name>
</gene>
<feature type="domain" description="Polymerase beta nucleotidyltransferase" evidence="1">
    <location>
        <begin position="25"/>
        <end position="118"/>
    </location>
</feature>
<dbReference type="Gene3D" id="3.30.460.10">
    <property type="entry name" value="Beta Polymerase, domain 2"/>
    <property type="match status" value="1"/>
</dbReference>
<evidence type="ECO:0000313" key="3">
    <source>
        <dbReference type="Proteomes" id="UP000636505"/>
    </source>
</evidence>
<dbReference type="EMBL" id="JADEXG010000043">
    <property type="protein sequence ID" value="MBE9078910.1"/>
    <property type="molecule type" value="Genomic_DNA"/>
</dbReference>
<reference evidence="2" key="1">
    <citation type="submission" date="2020-10" db="EMBL/GenBank/DDBJ databases">
        <authorList>
            <person name="Castelo-Branco R."/>
            <person name="Eusebio N."/>
            <person name="Adriana R."/>
            <person name="Vieira A."/>
            <person name="Brugerolle De Fraissinette N."/>
            <person name="Rezende De Castro R."/>
            <person name="Schneider M.P."/>
            <person name="Vasconcelos V."/>
            <person name="Leao P.N."/>
        </authorList>
    </citation>
    <scope>NUCLEOTIDE SEQUENCE</scope>
    <source>
        <strain evidence="2">LEGE 07310</strain>
    </source>
</reference>
<comment type="caution">
    <text evidence="2">The sequence shown here is derived from an EMBL/GenBank/DDBJ whole genome shotgun (WGS) entry which is preliminary data.</text>
</comment>
<proteinExistence type="predicted"/>
<dbReference type="PANTHER" id="PTHR33933:SF3">
    <property type="entry name" value="PROTEIN ADENYLYLTRANSFERASE MJ0604-RELATED"/>
    <property type="match status" value="1"/>
</dbReference>
<dbReference type="InterPro" id="IPR041633">
    <property type="entry name" value="Polbeta"/>
</dbReference>
<evidence type="ECO:0000259" key="1">
    <source>
        <dbReference type="Pfam" id="PF18765"/>
    </source>
</evidence>
<protein>
    <submittedName>
        <fullName evidence="2">Nucleotidyltransferase domain-containing protein</fullName>
    </submittedName>
</protein>
<dbReference type="CDD" id="cd05403">
    <property type="entry name" value="NT_KNTase_like"/>
    <property type="match status" value="1"/>
</dbReference>
<organism evidence="2 3">
    <name type="scientific">Vasconcelosia minhoensis LEGE 07310</name>
    <dbReference type="NCBI Taxonomy" id="915328"/>
    <lineage>
        <taxon>Bacteria</taxon>
        <taxon>Bacillati</taxon>
        <taxon>Cyanobacteriota</taxon>
        <taxon>Cyanophyceae</taxon>
        <taxon>Nodosilineales</taxon>
        <taxon>Cymatolegaceae</taxon>
        <taxon>Vasconcelosia</taxon>
        <taxon>Vasconcelosia minhoensis</taxon>
    </lineage>
</organism>
<dbReference type="InterPro" id="IPR052548">
    <property type="entry name" value="Type_VII_TA_antitoxin"/>
</dbReference>
<dbReference type="Pfam" id="PF18765">
    <property type="entry name" value="Polbeta"/>
    <property type="match status" value="1"/>
</dbReference>
<dbReference type="PANTHER" id="PTHR33933">
    <property type="entry name" value="NUCLEOTIDYLTRANSFERASE"/>
    <property type="match status" value="1"/>
</dbReference>
<dbReference type="Proteomes" id="UP000636505">
    <property type="component" value="Unassembled WGS sequence"/>
</dbReference>
<dbReference type="AlphaFoldDB" id="A0A8J7AA14"/>
<dbReference type="InterPro" id="IPR043519">
    <property type="entry name" value="NT_sf"/>
</dbReference>
<sequence length="121" mass="13544">MSSSRFEIPIVDSELLNEMVQSVVKAVDPTQIILFGSRAKGSARSDSDVDFLVIKAEGFGPQHSRRQEAIRVWRTLAKFGVPTDVLVYSTEEVREWSKSPNHVISKALKEGQLLYERPKAG</sequence>